<feature type="transmembrane region" description="Helical" evidence="1">
    <location>
        <begin position="173"/>
        <end position="190"/>
    </location>
</feature>
<dbReference type="EMBL" id="VFOX01000002">
    <property type="protein sequence ID" value="TQL82641.1"/>
    <property type="molecule type" value="Genomic_DNA"/>
</dbReference>
<name>A0A543BCT1_9MICO</name>
<keyword evidence="3" id="KW-1185">Reference proteome</keyword>
<dbReference type="Proteomes" id="UP000317209">
    <property type="component" value="Unassembled WGS sequence"/>
</dbReference>
<keyword evidence="1" id="KW-0812">Transmembrane</keyword>
<evidence type="ECO:0000313" key="3">
    <source>
        <dbReference type="Proteomes" id="UP000317209"/>
    </source>
</evidence>
<keyword evidence="1" id="KW-0472">Membrane</keyword>
<proteinExistence type="predicted"/>
<keyword evidence="1" id="KW-1133">Transmembrane helix</keyword>
<evidence type="ECO:0000256" key="1">
    <source>
        <dbReference type="SAM" id="Phobius"/>
    </source>
</evidence>
<feature type="transmembrane region" description="Helical" evidence="1">
    <location>
        <begin position="210"/>
        <end position="233"/>
    </location>
</feature>
<dbReference type="AlphaFoldDB" id="A0A543BCT1"/>
<sequence>MTGATLTERYISATIRSLKPDAQADVRAELEASIADAVEARLEQGEGPADAERAVLTELGDPGILAAGYADRPLHLIGPRYYLTWWRLLKVLLLTVPVCVLGAVALGQTISGAAVGEIISSSILAAGAVVIHLCFWTTLVFVVLERAGTDTGETWNVDKLPEPMENSGGRSELIAALVFLGIAAGALLWDRFRGFVVVEGEALPILDPRLWPWGISALFVLIALEAVFAVVVFRKGRWSTALAVANTLLALAFLAWALTLLLRGELVNPDFLSHIAAVGGEGFATGDAKAAGEGGTFRILAVLLGFGIAAGVVWDIVDGWIKAVRARRASSVGGTSRGIGWMP</sequence>
<evidence type="ECO:0000313" key="2">
    <source>
        <dbReference type="EMBL" id="TQL82641.1"/>
    </source>
</evidence>
<feature type="transmembrane region" description="Helical" evidence="1">
    <location>
        <begin position="240"/>
        <end position="262"/>
    </location>
</feature>
<dbReference type="RefSeq" id="WP_141874543.1">
    <property type="nucleotide sequence ID" value="NZ_VFOX01000002.1"/>
</dbReference>
<organism evidence="2 3">
    <name type="scientific">Microbacterium saperdae</name>
    <dbReference type="NCBI Taxonomy" id="69368"/>
    <lineage>
        <taxon>Bacteria</taxon>
        <taxon>Bacillati</taxon>
        <taxon>Actinomycetota</taxon>
        <taxon>Actinomycetes</taxon>
        <taxon>Micrococcales</taxon>
        <taxon>Microbacteriaceae</taxon>
        <taxon>Microbacterium</taxon>
    </lineage>
</organism>
<feature type="transmembrane region" description="Helical" evidence="1">
    <location>
        <begin position="88"/>
        <end position="106"/>
    </location>
</feature>
<comment type="caution">
    <text evidence="2">The sequence shown here is derived from an EMBL/GenBank/DDBJ whole genome shotgun (WGS) entry which is preliminary data.</text>
</comment>
<dbReference type="OrthoDB" id="3171769at2"/>
<feature type="transmembrane region" description="Helical" evidence="1">
    <location>
        <begin position="118"/>
        <end position="144"/>
    </location>
</feature>
<accession>A0A543BCT1</accession>
<feature type="transmembrane region" description="Helical" evidence="1">
    <location>
        <begin position="297"/>
        <end position="317"/>
    </location>
</feature>
<reference evidence="2 3" key="1">
    <citation type="submission" date="2019-06" db="EMBL/GenBank/DDBJ databases">
        <title>Sequencing the genomes of 1000 actinobacteria strains.</title>
        <authorList>
            <person name="Klenk H.-P."/>
        </authorList>
    </citation>
    <scope>NUCLEOTIDE SEQUENCE [LARGE SCALE GENOMIC DNA]</scope>
    <source>
        <strain evidence="2 3">DSM 20169</strain>
    </source>
</reference>
<protein>
    <submittedName>
        <fullName evidence="2">Uncharacterized protein</fullName>
    </submittedName>
</protein>
<dbReference type="NCBIfam" id="NF038403">
    <property type="entry name" value="perm_prefix_1"/>
    <property type="match status" value="1"/>
</dbReference>
<dbReference type="InterPro" id="IPR047928">
    <property type="entry name" value="Perm_prefix_1"/>
</dbReference>
<gene>
    <name evidence="2" type="ORF">FB560_4137</name>
</gene>